<accession>X0X6H4</accession>
<evidence type="ECO:0000313" key="1">
    <source>
        <dbReference type="EMBL" id="GAG30972.1"/>
    </source>
</evidence>
<protein>
    <submittedName>
        <fullName evidence="1">Uncharacterized protein</fullName>
    </submittedName>
</protein>
<organism evidence="1">
    <name type="scientific">marine sediment metagenome</name>
    <dbReference type="NCBI Taxonomy" id="412755"/>
    <lineage>
        <taxon>unclassified sequences</taxon>
        <taxon>metagenomes</taxon>
        <taxon>ecological metagenomes</taxon>
    </lineage>
</organism>
<dbReference type="AlphaFoldDB" id="X0X6H4"/>
<dbReference type="EMBL" id="BARS01041323">
    <property type="protein sequence ID" value="GAG30972.1"/>
    <property type="molecule type" value="Genomic_DNA"/>
</dbReference>
<proteinExistence type="predicted"/>
<comment type="caution">
    <text evidence="1">The sequence shown here is derived from an EMBL/GenBank/DDBJ whole genome shotgun (WGS) entry which is preliminary data.</text>
</comment>
<reference evidence="1" key="1">
    <citation type="journal article" date="2014" name="Front. Microbiol.">
        <title>High frequency of phylogenetically diverse reductive dehalogenase-homologous genes in deep subseafloor sedimentary metagenomes.</title>
        <authorList>
            <person name="Kawai M."/>
            <person name="Futagami T."/>
            <person name="Toyoda A."/>
            <person name="Takaki Y."/>
            <person name="Nishi S."/>
            <person name="Hori S."/>
            <person name="Arai W."/>
            <person name="Tsubouchi T."/>
            <person name="Morono Y."/>
            <person name="Uchiyama I."/>
            <person name="Ito T."/>
            <person name="Fujiyama A."/>
            <person name="Inagaki F."/>
            <person name="Takami H."/>
        </authorList>
    </citation>
    <scope>NUCLEOTIDE SEQUENCE</scope>
    <source>
        <strain evidence="1">Expedition CK06-06</strain>
    </source>
</reference>
<sequence>GLNSPFRIVVGYQSQVPTVEGSITVLDTDTELIDLFLNQSIASGATEFELTSACAVSGLALEITLYDPCDTTTSGVALKTVQVPNLRITGDSYTINVNENAQQVFNWQSETAQCIVYEGLPA</sequence>
<name>X0X6H4_9ZZZZ</name>
<gene>
    <name evidence="1" type="ORF">S01H1_62864</name>
</gene>
<feature type="non-terminal residue" evidence="1">
    <location>
        <position position="1"/>
    </location>
</feature>